<accession>A0A2L1GNA6</accession>
<proteinExistence type="predicted"/>
<evidence type="ECO:0000256" key="1">
    <source>
        <dbReference type="SAM" id="Phobius"/>
    </source>
</evidence>
<keyword evidence="3" id="KW-1185">Reference proteome</keyword>
<dbReference type="Proteomes" id="UP000239867">
    <property type="component" value="Chromosome"/>
</dbReference>
<reference evidence="2 3" key="1">
    <citation type="journal article" date="2018" name="MBio">
        <title>Insights into the evolution of host association through the isolation and characterization of a novel human periodontal pathobiont, Desulfobulbus oralis.</title>
        <authorList>
            <person name="Cross K.L."/>
            <person name="Chirania P."/>
            <person name="Xiong W."/>
            <person name="Beall C.J."/>
            <person name="Elkins J.G."/>
            <person name="Giannone R.J."/>
            <person name="Griffen A.L."/>
            <person name="Guss A.M."/>
            <person name="Hettich R.L."/>
            <person name="Joshi S.S."/>
            <person name="Mokrzan E.M."/>
            <person name="Martin R.K."/>
            <person name="Zhulin I.B."/>
            <person name="Leys E.J."/>
            <person name="Podar M."/>
        </authorList>
    </citation>
    <scope>NUCLEOTIDE SEQUENCE [LARGE SCALE GENOMIC DNA]</scope>
    <source>
        <strain evidence="2 3">ORNL</strain>
    </source>
</reference>
<dbReference type="KEGG" id="deo:CAY53_06455"/>
<dbReference type="AlphaFoldDB" id="A0A2L1GNA6"/>
<dbReference type="OrthoDB" id="183803at2"/>
<protein>
    <submittedName>
        <fullName evidence="2">Uncharacterized protein</fullName>
    </submittedName>
</protein>
<keyword evidence="1" id="KW-0812">Transmembrane</keyword>
<dbReference type="RefSeq" id="WP_104936445.1">
    <property type="nucleotide sequence ID" value="NZ_CP021255.1"/>
</dbReference>
<keyword evidence="1" id="KW-1133">Transmembrane helix</keyword>
<dbReference type="EMBL" id="CP021255">
    <property type="protein sequence ID" value="AVD71171.1"/>
    <property type="molecule type" value="Genomic_DNA"/>
</dbReference>
<name>A0A2L1GNA6_9BACT</name>
<evidence type="ECO:0000313" key="2">
    <source>
        <dbReference type="EMBL" id="AVD71171.1"/>
    </source>
</evidence>
<evidence type="ECO:0000313" key="3">
    <source>
        <dbReference type="Proteomes" id="UP000239867"/>
    </source>
</evidence>
<gene>
    <name evidence="2" type="ORF">CAY53_06455</name>
</gene>
<sequence>MQDRRYSWLVSLCLAALFAFPHAAFRYRASIRLLVDFDIMVEACGLKPPVLQVYYDQGRGFSEKNSVRVVLPEQKSKHIQAYLPVTRLYRLRLDYLNGPGTVRLSRMTVTDPFGPVLLSEIPVRQFVGHQTQQVVQDGNALRVQSEANADDPHLALNFEPALRASGAGKFWSSLVFGCKVFGIMAAALEMLFLCIGKSFLNARLGIGKAKAGK</sequence>
<feature type="transmembrane region" description="Helical" evidence="1">
    <location>
        <begin position="170"/>
        <end position="195"/>
    </location>
</feature>
<keyword evidence="1" id="KW-0472">Membrane</keyword>
<organism evidence="2 3">
    <name type="scientific">Desulfobulbus oralis</name>
    <dbReference type="NCBI Taxonomy" id="1986146"/>
    <lineage>
        <taxon>Bacteria</taxon>
        <taxon>Pseudomonadati</taxon>
        <taxon>Thermodesulfobacteriota</taxon>
        <taxon>Desulfobulbia</taxon>
        <taxon>Desulfobulbales</taxon>
        <taxon>Desulfobulbaceae</taxon>
        <taxon>Desulfobulbus</taxon>
    </lineage>
</organism>